<feature type="compositionally biased region" description="Low complexity" evidence="8">
    <location>
        <begin position="1034"/>
        <end position="1057"/>
    </location>
</feature>
<dbReference type="PANTHER" id="PTHR31780">
    <property type="entry name" value="STRESS RESPONSE PROTEIN NST1-RELATED"/>
    <property type="match status" value="1"/>
</dbReference>
<feature type="compositionally biased region" description="Low complexity" evidence="8">
    <location>
        <begin position="316"/>
        <end position="333"/>
    </location>
</feature>
<dbReference type="Proteomes" id="UP001050691">
    <property type="component" value="Unassembled WGS sequence"/>
</dbReference>
<comment type="caution">
    <text evidence="9">The sequence shown here is derived from an EMBL/GenBank/DDBJ whole genome shotgun (WGS) entry which is preliminary data.</text>
</comment>
<gene>
    <name evidence="9" type="ORF">Clacol_003478</name>
</gene>
<comment type="function">
    <text evidence="7">May act as a negative regulator of salt tolerance.</text>
</comment>
<feature type="compositionally biased region" description="Pro residues" evidence="8">
    <location>
        <begin position="1146"/>
        <end position="1164"/>
    </location>
</feature>
<dbReference type="EMBL" id="BPWL01000004">
    <property type="protein sequence ID" value="GJJ09256.1"/>
    <property type="molecule type" value="Genomic_DNA"/>
</dbReference>
<evidence type="ECO:0000256" key="1">
    <source>
        <dbReference type="ARBA" id="ARBA00004496"/>
    </source>
</evidence>
<feature type="compositionally biased region" description="Acidic residues" evidence="8">
    <location>
        <begin position="731"/>
        <end position="764"/>
    </location>
</feature>
<dbReference type="Pfam" id="PF13945">
    <property type="entry name" value="NST1"/>
    <property type="match status" value="1"/>
</dbReference>
<feature type="compositionally biased region" description="Low complexity" evidence="8">
    <location>
        <begin position="292"/>
        <end position="302"/>
    </location>
</feature>
<feature type="compositionally biased region" description="Pro residues" evidence="8">
    <location>
        <begin position="334"/>
        <end position="343"/>
    </location>
</feature>
<feature type="region of interest" description="Disordered" evidence="8">
    <location>
        <begin position="502"/>
        <end position="651"/>
    </location>
</feature>
<keyword evidence="10" id="KW-1185">Reference proteome</keyword>
<feature type="compositionally biased region" description="Polar residues" evidence="8">
    <location>
        <begin position="409"/>
        <end position="426"/>
    </location>
</feature>
<dbReference type="GO" id="GO:0005737">
    <property type="term" value="C:cytoplasm"/>
    <property type="evidence" value="ECO:0007669"/>
    <property type="project" value="UniProtKB-SubCell"/>
</dbReference>
<feature type="compositionally biased region" description="Pro residues" evidence="8">
    <location>
        <begin position="512"/>
        <end position="521"/>
    </location>
</feature>
<feature type="compositionally biased region" description="Low complexity" evidence="8">
    <location>
        <begin position="1109"/>
        <end position="1121"/>
    </location>
</feature>
<keyword evidence="5 7" id="KW-0346">Stress response</keyword>
<evidence type="ECO:0000313" key="10">
    <source>
        <dbReference type="Proteomes" id="UP001050691"/>
    </source>
</evidence>
<proteinExistence type="inferred from homology"/>
<feature type="region of interest" description="Disordered" evidence="8">
    <location>
        <begin position="718"/>
        <end position="771"/>
    </location>
</feature>
<comment type="subcellular location">
    <subcellularLocation>
        <location evidence="1 7">Cytoplasm</location>
    </subcellularLocation>
</comment>
<keyword evidence="4 7" id="KW-0963">Cytoplasm</keyword>
<evidence type="ECO:0000256" key="2">
    <source>
        <dbReference type="ARBA" id="ARBA00007112"/>
    </source>
</evidence>
<feature type="compositionally biased region" description="Acidic residues" evidence="8">
    <location>
        <begin position="581"/>
        <end position="618"/>
    </location>
</feature>
<evidence type="ECO:0000256" key="8">
    <source>
        <dbReference type="SAM" id="MobiDB-lite"/>
    </source>
</evidence>
<feature type="compositionally biased region" description="Basic residues" evidence="8">
    <location>
        <begin position="306"/>
        <end position="315"/>
    </location>
</feature>
<name>A0AAV5A3M3_9AGAM</name>
<comment type="similarity">
    <text evidence="2 7">Belongs to the NST1 family.</text>
</comment>
<reference evidence="9" key="1">
    <citation type="submission" date="2021-10" db="EMBL/GenBank/DDBJ databases">
        <title>De novo Genome Assembly of Clathrus columnatus (Basidiomycota, Fungi) Using Illumina and Nanopore Sequence Data.</title>
        <authorList>
            <person name="Ogiso-Tanaka E."/>
            <person name="Itagaki H."/>
            <person name="Hosoya T."/>
            <person name="Hosaka K."/>
        </authorList>
    </citation>
    <scope>NUCLEOTIDE SEQUENCE</scope>
    <source>
        <strain evidence="9">MO-923</strain>
    </source>
</reference>
<feature type="compositionally biased region" description="Acidic residues" evidence="8">
    <location>
        <begin position="256"/>
        <end position="275"/>
    </location>
</feature>
<feature type="compositionally biased region" description="Pro residues" evidence="8">
    <location>
        <begin position="1358"/>
        <end position="1375"/>
    </location>
</feature>
<feature type="compositionally biased region" description="Polar residues" evidence="8">
    <location>
        <begin position="1233"/>
        <end position="1242"/>
    </location>
</feature>
<feature type="compositionally biased region" description="Low complexity" evidence="8">
    <location>
        <begin position="396"/>
        <end position="408"/>
    </location>
</feature>
<dbReference type="InterPro" id="IPR051195">
    <property type="entry name" value="Fungal_stress_NST1"/>
</dbReference>
<evidence type="ECO:0000256" key="4">
    <source>
        <dbReference type="ARBA" id="ARBA00022490"/>
    </source>
</evidence>
<feature type="compositionally biased region" description="Basic and acidic residues" evidence="8">
    <location>
        <begin position="954"/>
        <end position="986"/>
    </location>
</feature>
<feature type="compositionally biased region" description="Basic and acidic residues" evidence="8">
    <location>
        <begin position="813"/>
        <end position="828"/>
    </location>
</feature>
<feature type="compositionally biased region" description="Polar residues" evidence="8">
    <location>
        <begin position="1"/>
        <end position="22"/>
    </location>
</feature>
<evidence type="ECO:0000313" key="9">
    <source>
        <dbReference type="EMBL" id="GJJ09256.1"/>
    </source>
</evidence>
<accession>A0AAV5A3M3</accession>
<feature type="region of interest" description="Disordered" evidence="8">
    <location>
        <begin position="1316"/>
        <end position="1375"/>
    </location>
</feature>
<feature type="compositionally biased region" description="Pro residues" evidence="8">
    <location>
        <begin position="231"/>
        <end position="246"/>
    </location>
</feature>
<feature type="compositionally biased region" description="Low complexity" evidence="8">
    <location>
        <begin position="359"/>
        <end position="385"/>
    </location>
</feature>
<evidence type="ECO:0000256" key="7">
    <source>
        <dbReference type="RuleBase" id="RU049441"/>
    </source>
</evidence>
<feature type="compositionally biased region" description="Polar residues" evidence="8">
    <location>
        <begin position="996"/>
        <end position="1026"/>
    </location>
</feature>
<evidence type="ECO:0000256" key="3">
    <source>
        <dbReference type="ARBA" id="ARBA00020733"/>
    </source>
</evidence>
<organism evidence="9 10">
    <name type="scientific">Clathrus columnatus</name>
    <dbReference type="NCBI Taxonomy" id="1419009"/>
    <lineage>
        <taxon>Eukaryota</taxon>
        <taxon>Fungi</taxon>
        <taxon>Dikarya</taxon>
        <taxon>Basidiomycota</taxon>
        <taxon>Agaricomycotina</taxon>
        <taxon>Agaricomycetes</taxon>
        <taxon>Phallomycetidae</taxon>
        <taxon>Phallales</taxon>
        <taxon>Clathraceae</taxon>
        <taxon>Clathrus</taxon>
    </lineage>
</organism>
<feature type="region of interest" description="Disordered" evidence="8">
    <location>
        <begin position="808"/>
        <end position="1295"/>
    </location>
</feature>
<feature type="region of interest" description="Disordered" evidence="8">
    <location>
        <begin position="228"/>
        <end position="428"/>
    </location>
</feature>
<feature type="region of interest" description="Disordered" evidence="8">
    <location>
        <begin position="1"/>
        <end position="86"/>
    </location>
</feature>
<evidence type="ECO:0000256" key="5">
    <source>
        <dbReference type="ARBA" id="ARBA00023016"/>
    </source>
</evidence>
<dbReference type="InterPro" id="IPR025279">
    <property type="entry name" value="NST1"/>
</dbReference>
<feature type="compositionally biased region" description="Basic and acidic residues" evidence="8">
    <location>
        <begin position="838"/>
        <end position="858"/>
    </location>
</feature>
<evidence type="ECO:0000256" key="6">
    <source>
        <dbReference type="ARBA" id="ARBA00023054"/>
    </source>
</evidence>
<feature type="compositionally biased region" description="Polar residues" evidence="8">
    <location>
        <begin position="636"/>
        <end position="646"/>
    </location>
</feature>
<feature type="compositionally biased region" description="Basic and acidic residues" evidence="8">
    <location>
        <begin position="867"/>
        <end position="947"/>
    </location>
</feature>
<keyword evidence="6 7" id="KW-0175">Coiled coil</keyword>
<protein>
    <recommendedName>
        <fullName evidence="3 7">Stress response protein NST1</fullName>
    </recommendedName>
</protein>
<dbReference type="PANTHER" id="PTHR31780:SF10">
    <property type="entry name" value="LD36051P"/>
    <property type="match status" value="1"/>
</dbReference>
<sequence length="1375" mass="150138">MAATKQTKAPNRHPTIQSNPSLPQHAHHITNPDSAVNGKKKKKKKSKAKSSDTNAQGTQTDDDLPSLDPSNLHPTNIPSPRRTGLSPELESVHLSTTASLSASAAAAARLNATAAAQAELLATANDLYRRMDSDAMPDDEDYWAALPTHIKNFVKMTYSTSTNPNINPSERSKAQSMLAIAHQMIQSGVEKTSPKGNQPPGAYPSLPFDPAIFSDPAFGLAMEQTLAANNPLPPAPGQPPRGPLPHPSVVLLNEYNGDDNQDYDYSEDEVDDNVEDHEHDTGFVGYEYRMTNNGNNNNGNNEMGKKKSKKKKKKGAAANTAPVAPPTQLQQPPTSRPAPPTTTPLPSSRAAGKQPMSYTNAAPPATTATQNIPSRTARTTTNATTKPPVSGHYHHSSPTSSQTSHSKTNNNPAPSSAHSKLWSTNSNEERERIKEFWLSLGEEERRALVKVEKEAVLKKMKEQQKHSCSCAVCGRKRHAIEEELEVLYDAYYDELEQYANHQQQYASSGGKIPPPPGPGPFPGSVELDKNGAVVGSPHHHRNAAGRTAAHNPHSHPTNNVQRKAVNGVSVGVNARKGPESSFEDEDGEDEYEEDEDYEDDDEEEEDEEDEGDEVEDEEPEKKPPTRRSTGPPGRDSNGQQTTTQDAVNGVKPNVRDDLFNFGNNLAVTGESLHSAAPLLLSGLLHTLGSGNILTVADDLLKNDGRKFLEMMEQLAERRMQREEEAAAEVGMDSEDDEDDEDGDEDDVDNEDDEDDEEDEEEAMTEEQKMEEGRRMFSIFAARMFEQRVLQAYREKVAQERQMQILRELEDEDKAAQEREAKKQKENQKKKAKKMLQKQAKEEEKKQKEAEKAVEEAALKAKLLAQEEEQKKKREEERLRREAARKAQEDERARKEEERRKRLAEEKERQAEQERKRKEREERLKAERKEREEKERKAREEKEARVAAEKAAAAAKREQLEKEEREKRAQKEAEERKEREAKERLLREQQQQHAIAASTSSNKVRVPTSPRSSTLPGGTSSRNSISSVAPKKILSKPPTTPVTSSGSSSNVMPSQPVASPVPTPSTPSAPTLFRLPAPPQRPAVVTQLQNTAAPQPQHPVPIPSTSQIQSPGPSTTPISISGFHGFPSPGGAMSLPGHSGSPFTNGPVPPFIPYGGPPGIPPPPLVSSNMPRGYGNSGFDSFRPLVTPSLPPSLPSAIGPLPKGLPNPPGSPIGMFSPGPPGSSTGHLRRGSVQERSGSNSFGVVQRPIAPIAPIARPQNSKDDEKIGSPKMKSSSSTPAPEPVLGSSALVADDDEPIMVPPRRVVAPVGWGTPQLDPISSRPGWTANQNLSFATPGRAPNGMWGPNPGPDPWQHGPFPLHPQFPPAFANSPPPGT</sequence>
<feature type="compositionally biased region" description="Basic residues" evidence="8">
    <location>
        <begin position="38"/>
        <end position="48"/>
    </location>
</feature>